<dbReference type="RefSeq" id="WP_179924347.1">
    <property type="nucleotide sequence ID" value="NZ_CP128228.1"/>
</dbReference>
<comment type="caution">
    <text evidence="1">The sequence shown here is derived from an EMBL/GenBank/DDBJ whole genome shotgun (WGS) entry which is preliminary data.</text>
</comment>
<dbReference type="InterPro" id="IPR016992">
    <property type="entry name" value="UCP032209"/>
</dbReference>
<dbReference type="Pfam" id="PF07799">
    <property type="entry name" value="DUF1643"/>
    <property type="match status" value="1"/>
</dbReference>
<evidence type="ECO:0000313" key="1">
    <source>
        <dbReference type="EMBL" id="NYS49844.1"/>
    </source>
</evidence>
<name>A0A7Z0LE59_9STRE</name>
<dbReference type="PIRSF" id="PIRSF032209">
    <property type="entry name" value="UCP032209"/>
    <property type="match status" value="1"/>
</dbReference>
<sequence length="155" mass="17703">MKKDAVLSENRKYRYLLSRTWDDTKPTVLFIGLSPSTADEKENDPTISKCVNYAKSWGYGQVLMANLFAFRSTDPSRLKYENDPIGSENDWYLQKSASAADLIIACWGNLGKLLNRDKEIISLIPNLYCLKQNKNGSPHHPLYLSKETKPLPYIQ</sequence>
<keyword evidence="2" id="KW-1185">Reference proteome</keyword>
<dbReference type="EMBL" id="JACBYG010000168">
    <property type="protein sequence ID" value="NYS49844.1"/>
    <property type="molecule type" value="Genomic_DNA"/>
</dbReference>
<organism evidence="1 2">
    <name type="scientific">Streptococcus danieliae</name>
    <dbReference type="NCBI Taxonomy" id="747656"/>
    <lineage>
        <taxon>Bacteria</taxon>
        <taxon>Bacillati</taxon>
        <taxon>Bacillota</taxon>
        <taxon>Bacilli</taxon>
        <taxon>Lactobacillales</taxon>
        <taxon>Streptococcaceae</taxon>
        <taxon>Streptococcus</taxon>
    </lineage>
</organism>
<evidence type="ECO:0000313" key="2">
    <source>
        <dbReference type="Proteomes" id="UP000563349"/>
    </source>
</evidence>
<proteinExistence type="predicted"/>
<reference evidence="1 2" key="1">
    <citation type="submission" date="2020-07" db="EMBL/GenBank/DDBJ databases">
        <title>MOT database genomes.</title>
        <authorList>
            <person name="Joseph S."/>
            <person name="Aduse-Opoku J."/>
            <person name="Hashim A."/>
            <person name="Wade W."/>
            <person name="Curtis M."/>
        </authorList>
    </citation>
    <scope>NUCLEOTIDE SEQUENCE [LARGE SCALE GENOMIC DNA]</scope>
    <source>
        <strain evidence="1 2">CCW311</strain>
    </source>
</reference>
<dbReference type="InterPro" id="IPR012441">
    <property type="entry name" value="DUF1643"/>
</dbReference>
<dbReference type="Proteomes" id="UP000563349">
    <property type="component" value="Unassembled WGS sequence"/>
</dbReference>
<protein>
    <submittedName>
        <fullName evidence="1">DUF1643 domain-containing protein</fullName>
    </submittedName>
</protein>
<gene>
    <name evidence="1" type="ORF">HZY93_07845</name>
</gene>
<accession>A0A7Z0LE59</accession>
<dbReference type="AlphaFoldDB" id="A0A7Z0LE59"/>